<dbReference type="InterPro" id="IPR037278">
    <property type="entry name" value="ARFGAP/RecO"/>
</dbReference>
<dbReference type="InterPro" id="IPR001164">
    <property type="entry name" value="ArfGAP_dom"/>
</dbReference>
<evidence type="ECO:0000259" key="7">
    <source>
        <dbReference type="PROSITE" id="PS50115"/>
    </source>
</evidence>
<proteinExistence type="predicted"/>
<dbReference type="Pfam" id="PF01412">
    <property type="entry name" value="ArfGap"/>
    <property type="match status" value="1"/>
</dbReference>
<keyword evidence="1" id="KW-0479">Metal-binding</keyword>
<protein>
    <recommendedName>
        <fullName evidence="7">Arf-GAP domain-containing protein</fullName>
    </recommendedName>
</protein>
<keyword evidence="4" id="KW-0862">Zinc</keyword>
<organism evidence="8 9">
    <name type="scientific">Chironomus riparius</name>
    <dbReference type="NCBI Taxonomy" id="315576"/>
    <lineage>
        <taxon>Eukaryota</taxon>
        <taxon>Metazoa</taxon>
        <taxon>Ecdysozoa</taxon>
        <taxon>Arthropoda</taxon>
        <taxon>Hexapoda</taxon>
        <taxon>Insecta</taxon>
        <taxon>Pterygota</taxon>
        <taxon>Neoptera</taxon>
        <taxon>Endopterygota</taxon>
        <taxon>Diptera</taxon>
        <taxon>Nematocera</taxon>
        <taxon>Chironomoidea</taxon>
        <taxon>Chironomidae</taxon>
        <taxon>Chironominae</taxon>
        <taxon>Chironomus</taxon>
    </lineage>
</organism>
<evidence type="ECO:0000256" key="3">
    <source>
        <dbReference type="ARBA" id="ARBA00022771"/>
    </source>
</evidence>
<dbReference type="OrthoDB" id="6036at2759"/>
<feature type="compositionally biased region" description="Low complexity" evidence="6">
    <location>
        <begin position="195"/>
        <end position="205"/>
    </location>
</feature>
<dbReference type="SMART" id="SM00105">
    <property type="entry name" value="ArfGap"/>
    <property type="match status" value="1"/>
</dbReference>
<dbReference type="EMBL" id="OU895877">
    <property type="protein sequence ID" value="CAG9799056.1"/>
    <property type="molecule type" value="Genomic_DNA"/>
</dbReference>
<name>A0A9N9WNQ3_9DIPT</name>
<feature type="domain" description="Arf-GAP" evidence="7">
    <location>
        <begin position="9"/>
        <end position="127"/>
    </location>
</feature>
<reference evidence="8" key="1">
    <citation type="submission" date="2022-01" db="EMBL/GenBank/DDBJ databases">
        <authorList>
            <person name="King R."/>
        </authorList>
    </citation>
    <scope>NUCLEOTIDE SEQUENCE</scope>
</reference>
<dbReference type="InterPro" id="IPR052248">
    <property type="entry name" value="Arf-GAP_FG-repeat_protein"/>
</dbReference>
<feature type="region of interest" description="Disordered" evidence="6">
    <location>
        <begin position="326"/>
        <end position="369"/>
    </location>
</feature>
<evidence type="ECO:0000256" key="5">
    <source>
        <dbReference type="PROSITE-ProRule" id="PRU00288"/>
    </source>
</evidence>
<feature type="compositionally biased region" description="Polar residues" evidence="6">
    <location>
        <begin position="326"/>
        <end position="337"/>
    </location>
</feature>
<evidence type="ECO:0000256" key="6">
    <source>
        <dbReference type="SAM" id="MobiDB-lite"/>
    </source>
</evidence>
<evidence type="ECO:0000256" key="2">
    <source>
        <dbReference type="ARBA" id="ARBA00022737"/>
    </source>
</evidence>
<evidence type="ECO:0000313" key="9">
    <source>
        <dbReference type="Proteomes" id="UP001153620"/>
    </source>
</evidence>
<dbReference type="Gene3D" id="1.10.220.150">
    <property type="entry name" value="Arf GTPase activating protein"/>
    <property type="match status" value="1"/>
</dbReference>
<evidence type="ECO:0000256" key="1">
    <source>
        <dbReference type="ARBA" id="ARBA00022723"/>
    </source>
</evidence>
<accession>A0A9N9WNQ3</accession>
<feature type="compositionally biased region" description="Low complexity" evidence="6">
    <location>
        <begin position="338"/>
        <end position="369"/>
    </location>
</feature>
<dbReference type="FunFam" id="1.10.220.150:FF:000005">
    <property type="entry name" value="Arf-GAP domain and FG repeat-containing protein 1"/>
    <property type="match status" value="1"/>
</dbReference>
<dbReference type="SUPFAM" id="SSF57863">
    <property type="entry name" value="ArfGap/RecO-like zinc finger"/>
    <property type="match status" value="1"/>
</dbReference>
<gene>
    <name evidence="8" type="ORF">CHIRRI_LOCUS2031</name>
</gene>
<evidence type="ECO:0000313" key="8">
    <source>
        <dbReference type="EMBL" id="CAG9799056.1"/>
    </source>
</evidence>
<dbReference type="GO" id="GO:0005096">
    <property type="term" value="F:GTPase activator activity"/>
    <property type="evidence" value="ECO:0007669"/>
    <property type="project" value="InterPro"/>
</dbReference>
<dbReference type="AlphaFoldDB" id="A0A9N9WNQ3"/>
<dbReference type="CDD" id="cd08838">
    <property type="entry name" value="ArfGap_AGFG"/>
    <property type="match status" value="1"/>
</dbReference>
<dbReference type="PROSITE" id="PS50115">
    <property type="entry name" value="ARFGAP"/>
    <property type="match status" value="1"/>
</dbReference>
<dbReference type="GO" id="GO:0016020">
    <property type="term" value="C:membrane"/>
    <property type="evidence" value="ECO:0007669"/>
    <property type="project" value="TreeGrafter"/>
</dbReference>
<keyword evidence="3 5" id="KW-0863">Zinc-finger</keyword>
<feature type="region of interest" description="Disordered" evidence="6">
    <location>
        <begin position="152"/>
        <end position="205"/>
    </location>
</feature>
<dbReference type="PRINTS" id="PR00405">
    <property type="entry name" value="REVINTRACTNG"/>
</dbReference>
<dbReference type="PANTHER" id="PTHR46134:SF3">
    <property type="entry name" value="ARFGAP WITH FG REPEATS 1"/>
    <property type="match status" value="1"/>
</dbReference>
<dbReference type="Proteomes" id="UP001153620">
    <property type="component" value="Chromosome 1"/>
</dbReference>
<dbReference type="PANTHER" id="PTHR46134">
    <property type="entry name" value="DRONGO, ISOFORM F"/>
    <property type="match status" value="1"/>
</dbReference>
<dbReference type="GO" id="GO:0008270">
    <property type="term" value="F:zinc ion binding"/>
    <property type="evidence" value="ECO:0007669"/>
    <property type="project" value="UniProtKB-KW"/>
</dbReference>
<sequence>MLKPKQDNDKMLKTLREIVSSGSNRQCFDCGQRGVTYVNMTIGSFVCTSCSGVLRGLTPPHRVKSISMATFTSDELDFIKTHGNDESAKTWLGLWDSKRTLKQEHRDFMIDKYERKRYYLEPASPLKSINTSSSSSSIAASTIQQSSKSIVNHHSSDSNNLTVHKLTPPAANNRHHHHQRTQQSHNIQNGHLEMNGNSHNSINNINSNNFLTNNLNGKSSQNGSIKSDNSCNDFVADFSKASIYNSNNSLNSTGSAGQINGKTTINGFKENVTNERDLNANFADFENNKIYNAAEEYCKNNNTSTNSPNSNSSNIQWNIWQHFQWPNNSNQSEQNRWSLPMSTSSLSNNSLNSSSGTFNSNSSLNSTTPSADRYAALKDLDEQLREAKVETVEQTNPSATSAIPVNPFKNPFQAIPQQQTNQQSYQNWTMPESQNFFSNGFGSPLNSNGFSNGFFYANNMTNGIISQSSSFGGKAAFANPFMTTGTTTASTNNPFL</sequence>
<dbReference type="InterPro" id="IPR038508">
    <property type="entry name" value="ArfGAP_dom_sf"/>
</dbReference>
<reference evidence="8" key="2">
    <citation type="submission" date="2022-10" db="EMBL/GenBank/DDBJ databases">
        <authorList>
            <consortium name="ENA_rothamsted_submissions"/>
            <consortium name="culmorum"/>
            <person name="King R."/>
        </authorList>
    </citation>
    <scope>NUCLEOTIDE SEQUENCE</scope>
</reference>
<dbReference type="GO" id="GO:0005737">
    <property type="term" value="C:cytoplasm"/>
    <property type="evidence" value="ECO:0007669"/>
    <property type="project" value="TreeGrafter"/>
</dbReference>
<keyword evidence="2" id="KW-0677">Repeat</keyword>
<keyword evidence="9" id="KW-1185">Reference proteome</keyword>
<evidence type="ECO:0000256" key="4">
    <source>
        <dbReference type="ARBA" id="ARBA00022833"/>
    </source>
</evidence>